<reference evidence="3" key="1">
    <citation type="journal article" date="2014" name="Nat. Commun.">
        <title>Genomic adaptations of the halophilic Dead Sea filamentous fungus Eurotium rubrum.</title>
        <authorList>
            <person name="Kis-Papo T."/>
            <person name="Weig A.R."/>
            <person name="Riley R."/>
            <person name="Persoh D."/>
            <person name="Salamov A."/>
            <person name="Sun H."/>
            <person name="Lipzen A."/>
            <person name="Wasser S.P."/>
            <person name="Rambold G."/>
            <person name="Grigoriev I.V."/>
            <person name="Nevo E."/>
        </authorList>
    </citation>
    <scope>NUCLEOTIDE SEQUENCE [LARGE SCALE GENOMIC DNA]</scope>
    <source>
        <strain evidence="3">CBS 135680</strain>
    </source>
</reference>
<feature type="region of interest" description="Disordered" evidence="1">
    <location>
        <begin position="60"/>
        <end position="90"/>
    </location>
</feature>
<evidence type="ECO:0008006" key="4">
    <source>
        <dbReference type="Google" id="ProtNLM"/>
    </source>
</evidence>
<protein>
    <recommendedName>
        <fullName evidence="4">Glycine zipper 2TM domain-containing protein</fullName>
    </recommendedName>
</protein>
<dbReference type="RefSeq" id="XP_040635914.1">
    <property type="nucleotide sequence ID" value="XM_040779279.1"/>
</dbReference>
<dbReference type="EMBL" id="KK088438">
    <property type="protein sequence ID" value="EYE92226.1"/>
    <property type="molecule type" value="Genomic_DNA"/>
</dbReference>
<feature type="compositionally biased region" description="Low complexity" evidence="1">
    <location>
        <begin position="72"/>
        <end position="81"/>
    </location>
</feature>
<proteinExistence type="predicted"/>
<feature type="region of interest" description="Disordered" evidence="1">
    <location>
        <begin position="1"/>
        <end position="42"/>
    </location>
</feature>
<dbReference type="HOGENOM" id="CLU_1389944_0_0_1"/>
<gene>
    <name evidence="2" type="ORF">EURHEDRAFT_380316</name>
</gene>
<organism evidence="2 3">
    <name type="scientific">Aspergillus ruber (strain CBS 135680)</name>
    <dbReference type="NCBI Taxonomy" id="1388766"/>
    <lineage>
        <taxon>Eukaryota</taxon>
        <taxon>Fungi</taxon>
        <taxon>Dikarya</taxon>
        <taxon>Ascomycota</taxon>
        <taxon>Pezizomycotina</taxon>
        <taxon>Eurotiomycetes</taxon>
        <taxon>Eurotiomycetidae</taxon>
        <taxon>Eurotiales</taxon>
        <taxon>Aspergillaceae</taxon>
        <taxon>Aspergillus</taxon>
        <taxon>Aspergillus subgen. Aspergillus</taxon>
    </lineage>
</organism>
<dbReference type="GeneID" id="63694403"/>
<dbReference type="PANTHER" id="PTHR37014:SF10">
    <property type="entry name" value="RICH PROTEIN MS8, PUTATIVE (AFU_ORTHOLOGUE AFUA_7G05650)-RELATED"/>
    <property type="match status" value="1"/>
</dbReference>
<dbReference type="STRING" id="1388766.A0A017S5V4"/>
<dbReference type="Proteomes" id="UP000019804">
    <property type="component" value="Unassembled WGS sequence"/>
</dbReference>
<evidence type="ECO:0000256" key="1">
    <source>
        <dbReference type="SAM" id="MobiDB-lite"/>
    </source>
</evidence>
<evidence type="ECO:0000313" key="3">
    <source>
        <dbReference type="Proteomes" id="UP000019804"/>
    </source>
</evidence>
<keyword evidence="3" id="KW-1185">Reference proteome</keyword>
<sequence length="196" mass="19962">MSNYGGEYNGQHAQGSYPPPRAHSQDPYLYGPTYGPGVPKAQDHQALPYHFHQSQGYGENYSYYNDAPPPGAEGAAPGAEAPDGEKGLGSTVAGSAAGGYAAHKMGGGKLATTGGAVLGAVGMNMVSHKLKQNNSQQPAQTVTAIPVAAAPVFGATTVLTNDGLGGRLGLGSDLGVGGGLGLGRSRRRIARRRLDF</sequence>
<dbReference type="OrthoDB" id="10605531at2759"/>
<name>A0A017S5V4_ASPRC</name>
<dbReference type="PANTHER" id="PTHR37014">
    <property type="entry name" value="EXPRESSION LETHALITY PROTEIN HEL10, PUTATIVE (AFU_ORTHOLOGUE AFUA_1G06580)-RELATED"/>
    <property type="match status" value="1"/>
</dbReference>
<dbReference type="AlphaFoldDB" id="A0A017S5V4"/>
<accession>A0A017S5V4</accession>
<evidence type="ECO:0000313" key="2">
    <source>
        <dbReference type="EMBL" id="EYE92226.1"/>
    </source>
</evidence>